<dbReference type="OrthoDB" id="6072288at2"/>
<protein>
    <recommendedName>
        <fullName evidence="4">Tetratricopeptide repeat protein</fullName>
    </recommendedName>
</protein>
<dbReference type="Proteomes" id="UP000070433">
    <property type="component" value="Chromosome"/>
</dbReference>
<keyword evidence="3" id="KW-1185">Reference proteome</keyword>
<dbReference type="InterPro" id="IPR011990">
    <property type="entry name" value="TPR-like_helical_dom_sf"/>
</dbReference>
<proteinExistence type="predicted"/>
<feature type="signal peptide" evidence="1">
    <location>
        <begin position="1"/>
        <end position="19"/>
    </location>
</feature>
<dbReference type="Gene3D" id="1.25.40.10">
    <property type="entry name" value="Tetratricopeptide repeat domain"/>
    <property type="match status" value="2"/>
</dbReference>
<dbReference type="SUPFAM" id="SSF48452">
    <property type="entry name" value="TPR-like"/>
    <property type="match status" value="1"/>
</dbReference>
<accession>A0A127JUT5</accession>
<dbReference type="EMBL" id="CP010951">
    <property type="protein sequence ID" value="AMO23701.1"/>
    <property type="molecule type" value="Genomic_DNA"/>
</dbReference>
<evidence type="ECO:0000313" key="2">
    <source>
        <dbReference type="EMBL" id="AMO23701.1"/>
    </source>
</evidence>
<sequence length="627" mass="71309">MMRGFLCLIGLLIAPLAHSAPPAEKVRAKDLYLGEAYFHAAQGSYFDAITRLDTELWQFHRLDDPKLDPLHYQVNQAEFSVGDFELSYRMHQRAGRAVKAVLEGNVDEAIRNEAAWRLARIFMQKNDATSALAAIEKVQGRIPEKIRNEEKLLRANIYLHVGRFPAAINLLQGIKDQKGFEGFATYNLGIALMQSGQEAAGLGELAKAGLINSGDEATLAIRDKANLLLGNRLISANKAAEAKQYLDRVRLTGPFSNKALLSSGWADAAEGQFDRALVPWSILIKRNSTDKAVQEGLLGAPYAYSKLELHGRAAQLYAVALQNFGAELTKLDASLKSIREGKFLQALVRTESKLDRNWVVRLRELPDTPETYYLLELMASNEFQESLQNYFDLEELRQNLAAWTDSLDSFAEIIEIRGRYYDGVLPGIDTRFKALDSQMRLRMEQRQTLHERLQKLLVSPRPDFLETADERVLREQLAQLGEKYRNDTSASGEDARQRIKRLQGVMLWNIRTTYDDRLTRAYRHLHELDADVDRLNTIYRSFVRSRQAATQSYKGYDNQLRALRPRVQDARDKVAKLMARQGNLLEAMAIHELEARRTRLEGYQVQARFALAESYDRANKKQESASK</sequence>
<name>A0A127JUT5_9BURK</name>
<organism evidence="2 3">
    <name type="scientific">Ramlibacter tataouinensis</name>
    <dbReference type="NCBI Taxonomy" id="94132"/>
    <lineage>
        <taxon>Bacteria</taxon>
        <taxon>Pseudomonadati</taxon>
        <taxon>Pseudomonadota</taxon>
        <taxon>Betaproteobacteria</taxon>
        <taxon>Burkholderiales</taxon>
        <taxon>Comamonadaceae</taxon>
        <taxon>Ramlibacter</taxon>
    </lineage>
</organism>
<keyword evidence="1" id="KW-0732">Signal</keyword>
<dbReference type="PATRIC" id="fig|94132.3.peg.2748"/>
<evidence type="ECO:0000313" key="3">
    <source>
        <dbReference type="Proteomes" id="UP000070433"/>
    </source>
</evidence>
<dbReference type="AlphaFoldDB" id="A0A127JUT5"/>
<evidence type="ECO:0000256" key="1">
    <source>
        <dbReference type="SAM" id="SignalP"/>
    </source>
</evidence>
<evidence type="ECO:0008006" key="4">
    <source>
        <dbReference type="Google" id="ProtNLM"/>
    </source>
</evidence>
<feature type="chain" id="PRO_5007449746" description="Tetratricopeptide repeat protein" evidence="1">
    <location>
        <begin position="20"/>
        <end position="627"/>
    </location>
</feature>
<reference evidence="2 3" key="1">
    <citation type="journal article" date="2014" name="Int. J. Syst. Evol. Microbiol.">
        <title>Ramlibacter solisilvae sp. nov., isolated from forest soil, and emended description of the genus Ramlibacter.</title>
        <authorList>
            <person name="Lee H.J."/>
            <person name="Lee S.H."/>
            <person name="Lee S.S."/>
            <person name="Lee J.S."/>
            <person name="Kim Y."/>
            <person name="Kim S.C."/>
            <person name="Jeon C.O."/>
        </authorList>
    </citation>
    <scope>NUCLEOTIDE SEQUENCE [LARGE SCALE GENOMIC DNA]</scope>
    <source>
        <strain evidence="2 3">5-10</strain>
    </source>
</reference>
<gene>
    <name evidence="2" type="ORF">UC35_13500</name>
</gene>